<dbReference type="Pfam" id="PF12236">
    <property type="entry name" value="Head-tail_con"/>
    <property type="match status" value="1"/>
</dbReference>
<evidence type="ECO:0000256" key="1">
    <source>
        <dbReference type="ARBA" id="ARBA00004328"/>
    </source>
</evidence>
<name>A0A930B6H1_9FIRM</name>
<evidence type="ECO:0000256" key="3">
    <source>
        <dbReference type="ARBA" id="ARBA00023219"/>
    </source>
</evidence>
<evidence type="ECO:0000313" key="5">
    <source>
        <dbReference type="Proteomes" id="UP000757890"/>
    </source>
</evidence>
<comment type="subcellular location">
    <subcellularLocation>
        <location evidence="1">Virion</location>
    </subcellularLocation>
</comment>
<dbReference type="AlphaFoldDB" id="A0A930B6H1"/>
<evidence type="ECO:0000313" key="4">
    <source>
        <dbReference type="EMBL" id="MBF1129829.1"/>
    </source>
</evidence>
<evidence type="ECO:0000256" key="2">
    <source>
        <dbReference type="ARBA" id="ARBA00022612"/>
    </source>
</evidence>
<comment type="caution">
    <text evidence="4">The sequence shown here is derived from an EMBL/GenBank/DDBJ whole genome shotgun (WGS) entry which is preliminary data.</text>
</comment>
<dbReference type="Proteomes" id="UP000757890">
    <property type="component" value="Unassembled WGS sequence"/>
</dbReference>
<reference evidence="4" key="1">
    <citation type="submission" date="2020-04" db="EMBL/GenBank/DDBJ databases">
        <title>Deep metagenomics examines the oral microbiome during advanced dental caries in children, revealing novel taxa and co-occurrences with host molecules.</title>
        <authorList>
            <person name="Baker J.L."/>
            <person name="Morton J.T."/>
            <person name="Dinis M."/>
            <person name="Alvarez R."/>
            <person name="Tran N.C."/>
            <person name="Knight R."/>
            <person name="Edlund A."/>
        </authorList>
    </citation>
    <scope>NUCLEOTIDE SEQUENCE</scope>
    <source>
        <strain evidence="4">JCVI_32_bin.14</strain>
    </source>
</reference>
<dbReference type="InterPro" id="IPR020991">
    <property type="entry name" value="Connector_podovirus"/>
</dbReference>
<sequence length="587" mass="65768">MERLSITAAALPADQPTIRAPDKQSVLHRVKAMREYRRDYEERWKDIRDHQLPFIGEFGDTADATNKARRKDLMISNGVAWLANIAFAAGMESGLTPPSRQWFKFGFSNSSANEDMEAASVLDIRQEIVEYMLHRSNFYNSIHSCYMEIAHGQAPLGVFASPETGVRFQQYTIGTYYLASGASGRVDTFCREFQMTADQLLEQFGEENLPRAVKDALQNEGGRYNKSFTTYWLVMPNRYRTVGQSGNKNMPYTSLYWIDKQSVDEGKGFLFTGGFEEFPVPTARYQTIEGSPYGKGPGWYAEGDARMLQIMKKDFLTAVELMVKPPMKGPATIGEIGGVDLIPGGYTNVNSTGTKPTIEPLFQVPGNPEWLATEIQRTEESIRRTYSADLFLMLDSIDTPQMTAREVMERQQEKLQQLGPVVERLQDEFLSPIIERVYNIAERMGLFPPLPEELAERMADQDIKIEYISPLAQAQKMSGLVNIEQAVSFAGQMAQIYPEALKAIDPIGTVKRYFELLGAPAVMQRSTEEIMQMIAAEQEAMEQQQEQQYMMQQAQAMAPAAQAAKNLTDAANDGNPALQNLLGIGGG</sequence>
<gene>
    <name evidence="4" type="ORF">HXL70_07285</name>
</gene>
<accession>A0A930B6H1</accession>
<keyword evidence="2" id="KW-1188">Viral release from host cell</keyword>
<protein>
    <submittedName>
        <fullName evidence="4">Head-tail connector protein</fullName>
    </submittedName>
</protein>
<organism evidence="4 5">
    <name type="scientific">Dialister invisus</name>
    <dbReference type="NCBI Taxonomy" id="218538"/>
    <lineage>
        <taxon>Bacteria</taxon>
        <taxon>Bacillati</taxon>
        <taxon>Bacillota</taxon>
        <taxon>Negativicutes</taxon>
        <taxon>Veillonellales</taxon>
        <taxon>Veillonellaceae</taxon>
        <taxon>Dialister</taxon>
    </lineage>
</organism>
<keyword evidence="3" id="KW-0231">Viral genome packaging</keyword>
<proteinExistence type="predicted"/>
<dbReference type="EMBL" id="JABZMK010000057">
    <property type="protein sequence ID" value="MBF1129829.1"/>
    <property type="molecule type" value="Genomic_DNA"/>
</dbReference>